<proteinExistence type="predicted"/>
<name>A0A1X1A5J6_PSEPU</name>
<evidence type="ECO:0000313" key="2">
    <source>
        <dbReference type="Proteomes" id="UP000193675"/>
    </source>
</evidence>
<organism evidence="1 2">
    <name type="scientific">Pseudomonas putida</name>
    <name type="common">Arthrobacter siderocapsulatus</name>
    <dbReference type="NCBI Taxonomy" id="303"/>
    <lineage>
        <taxon>Bacteria</taxon>
        <taxon>Pseudomonadati</taxon>
        <taxon>Pseudomonadota</taxon>
        <taxon>Gammaproteobacteria</taxon>
        <taxon>Pseudomonadales</taxon>
        <taxon>Pseudomonadaceae</taxon>
        <taxon>Pseudomonas</taxon>
    </lineage>
</organism>
<dbReference type="OrthoDB" id="6857663at2"/>
<dbReference type="AlphaFoldDB" id="A0A1X1A5J6"/>
<gene>
    <name evidence="1" type="ORF">B7H17_02560</name>
</gene>
<reference evidence="1 2" key="1">
    <citation type="submission" date="2017-04" db="EMBL/GenBank/DDBJ databases">
        <title>Presence of VIM-2 positive Pseudomonas species in chickens and their surrounding environment.</title>
        <authorList>
            <person name="Zhang R."/>
        </authorList>
    </citation>
    <scope>NUCLEOTIDE SEQUENCE [LARGE SCALE GENOMIC DNA]</scope>
    <source>
        <strain evidence="1 2">DZ-C18</strain>
    </source>
</reference>
<dbReference type="EMBL" id="NBWC01000003">
    <property type="protein sequence ID" value="ORL67214.1"/>
    <property type="molecule type" value="Genomic_DNA"/>
</dbReference>
<dbReference type="Proteomes" id="UP000193675">
    <property type="component" value="Unassembled WGS sequence"/>
</dbReference>
<dbReference type="RefSeq" id="WP_084854321.1">
    <property type="nucleotide sequence ID" value="NZ_NBWC01000003.1"/>
</dbReference>
<protein>
    <submittedName>
        <fullName evidence="1">Uncharacterized protein</fullName>
    </submittedName>
</protein>
<sequence>MDHRFTEIFGTVTSPYLPTLADGAARLSVTLKTEAQPYGEFIASWSCQANGSPMPFQLQVDSSCLETEQALVLEARCSTAPGQAGTVAFASQPFAGEASTQVGPLDLLLEPIDGIAQATAEKMPIPPAIIPLSGVIQIPPELMLEEAYLDTTLLLIQEDGYSNRASSNIAEHSRLVRQPNAPFTLLLDASVIPPGYRVKLHMGLLSLDRQQLLAGNVIKNLDLSNPMDLSEIILRKPRR</sequence>
<evidence type="ECO:0000313" key="1">
    <source>
        <dbReference type="EMBL" id="ORL67214.1"/>
    </source>
</evidence>
<accession>A0A1X1A5J6</accession>
<comment type="caution">
    <text evidence="1">The sequence shown here is derived from an EMBL/GenBank/DDBJ whole genome shotgun (WGS) entry which is preliminary data.</text>
</comment>